<evidence type="ECO:0008006" key="3">
    <source>
        <dbReference type="Google" id="ProtNLM"/>
    </source>
</evidence>
<accession>A0A081RR77</accession>
<dbReference type="AlphaFoldDB" id="A0A081RR77"/>
<reference evidence="1 2" key="1">
    <citation type="submission" date="2014-03" db="EMBL/GenBank/DDBJ databases">
        <title>Draft Genome of Photorhabdus temperata Meg1.</title>
        <authorList>
            <person name="Hurst S.G.IV."/>
            <person name="Morris K."/>
            <person name="Thomas K."/>
            <person name="Tisa L.S."/>
        </authorList>
    </citation>
    <scope>NUCLEOTIDE SEQUENCE [LARGE SCALE GENOMIC DNA]</scope>
    <source>
        <strain evidence="1 2">Meg1</strain>
    </source>
</reference>
<organism evidence="1 2">
    <name type="scientific">Photorhabdus temperata subsp. temperata Meg1</name>
    <dbReference type="NCBI Taxonomy" id="1393735"/>
    <lineage>
        <taxon>Bacteria</taxon>
        <taxon>Pseudomonadati</taxon>
        <taxon>Pseudomonadota</taxon>
        <taxon>Gammaproteobacteria</taxon>
        <taxon>Enterobacterales</taxon>
        <taxon>Morganellaceae</taxon>
        <taxon>Photorhabdus</taxon>
    </lineage>
</organism>
<dbReference type="Pfam" id="PF10948">
    <property type="entry name" value="DUF2635"/>
    <property type="match status" value="1"/>
</dbReference>
<dbReference type="InterPro" id="IPR024400">
    <property type="entry name" value="DUF2635"/>
</dbReference>
<proteinExistence type="predicted"/>
<dbReference type="EMBL" id="JGVH01000100">
    <property type="protein sequence ID" value="KER01180.1"/>
    <property type="molecule type" value="Genomic_DNA"/>
</dbReference>
<dbReference type="PATRIC" id="fig|1393735.3.peg.4316"/>
<evidence type="ECO:0000313" key="2">
    <source>
        <dbReference type="Proteomes" id="UP000028002"/>
    </source>
</evidence>
<dbReference type="Proteomes" id="UP000028002">
    <property type="component" value="Unassembled WGS sequence"/>
</dbReference>
<comment type="caution">
    <text evidence="1">The sequence shown here is derived from an EMBL/GenBank/DDBJ whole genome shotgun (WGS) entry which is preliminary data.</text>
</comment>
<evidence type="ECO:0000313" key="1">
    <source>
        <dbReference type="EMBL" id="KER01180.1"/>
    </source>
</evidence>
<gene>
    <name evidence="1" type="ORF">MEG1DRAFT_04212</name>
</gene>
<name>A0A081RR77_PHOTE</name>
<sequence length="59" mass="6660">MTELHIKPTPGLVVRDPETYEPLTEKGDKKPRIGYWLRRLKEGDVVEIPAVSTKKGASQ</sequence>
<dbReference type="RefSeq" id="WP_036841399.1">
    <property type="nucleotide sequence ID" value="NZ_CAWLUD010000100.1"/>
</dbReference>
<protein>
    <recommendedName>
        <fullName evidence="3">DUF2635 domain-containing protein</fullName>
    </recommendedName>
</protein>